<dbReference type="PANTHER" id="PTHR43766:SF1">
    <property type="entry name" value="TRYPTOPHAN--TRNA LIGASE, MITOCHONDRIAL"/>
    <property type="match status" value="1"/>
</dbReference>
<dbReference type="GO" id="GO:0005829">
    <property type="term" value="C:cytosol"/>
    <property type="evidence" value="ECO:0007669"/>
    <property type="project" value="TreeGrafter"/>
</dbReference>
<dbReference type="InterPro" id="IPR002305">
    <property type="entry name" value="aa-tRNA-synth_Ic"/>
</dbReference>
<dbReference type="GO" id="GO:0004830">
    <property type="term" value="F:tryptophan-tRNA ligase activity"/>
    <property type="evidence" value="ECO:0007669"/>
    <property type="project" value="UniProtKB-EC"/>
</dbReference>
<comment type="similarity">
    <text evidence="1 9">Belongs to the class-I aminoacyl-tRNA synthetase family.</text>
</comment>
<dbReference type="Proteomes" id="UP000228920">
    <property type="component" value="Unassembled WGS sequence"/>
</dbReference>
<evidence type="ECO:0000256" key="5">
    <source>
        <dbReference type="ARBA" id="ARBA00022840"/>
    </source>
</evidence>
<dbReference type="Pfam" id="PF00579">
    <property type="entry name" value="tRNA-synt_1b"/>
    <property type="match status" value="1"/>
</dbReference>
<proteinExistence type="inferred from homology"/>
<keyword evidence="7 9" id="KW-0030">Aminoacyl-tRNA synthetase</keyword>
<reference evidence="11" key="1">
    <citation type="submission" date="2017-09" db="EMBL/GenBank/DDBJ databases">
        <title>Depth-based differentiation of microbial function through sediment-hosted aquifers and enrichment of novel symbionts in the deep terrestrial subsurface.</title>
        <authorList>
            <person name="Probst A.J."/>
            <person name="Ladd B."/>
            <person name="Jarett J.K."/>
            <person name="Geller-Mcgrath D.E."/>
            <person name="Sieber C.M.K."/>
            <person name="Emerson J.B."/>
            <person name="Anantharaman K."/>
            <person name="Thomas B.C."/>
            <person name="Malmstrom R."/>
            <person name="Stieglmeier M."/>
            <person name="Klingl A."/>
            <person name="Woyke T."/>
            <person name="Ryan C.M."/>
            <person name="Banfield J.F."/>
        </authorList>
    </citation>
    <scope>NUCLEOTIDE SEQUENCE [LARGE SCALE GENOMIC DNA]</scope>
</reference>
<keyword evidence="3 9" id="KW-0436">Ligase</keyword>
<dbReference type="EMBL" id="PFNL01000165">
    <property type="protein sequence ID" value="PIZ44734.1"/>
    <property type="molecule type" value="Genomic_DNA"/>
</dbReference>
<evidence type="ECO:0000256" key="3">
    <source>
        <dbReference type="ARBA" id="ARBA00022598"/>
    </source>
</evidence>
<comment type="caution">
    <text evidence="10">The sequence shown here is derived from an EMBL/GenBank/DDBJ whole genome shotgun (WGS) entry which is preliminary data.</text>
</comment>
<evidence type="ECO:0000313" key="11">
    <source>
        <dbReference type="Proteomes" id="UP000228920"/>
    </source>
</evidence>
<keyword evidence="6 9" id="KW-0648">Protein biosynthesis</keyword>
<evidence type="ECO:0000256" key="8">
    <source>
        <dbReference type="ARBA" id="ARBA00049929"/>
    </source>
</evidence>
<dbReference type="InterPro" id="IPR050203">
    <property type="entry name" value="Trp-tRNA_synthetase"/>
</dbReference>
<dbReference type="Gene3D" id="3.40.50.620">
    <property type="entry name" value="HUPs"/>
    <property type="match status" value="1"/>
</dbReference>
<keyword evidence="5 9" id="KW-0067">ATP-binding</keyword>
<name>A0A2M7TFP2_UNCKA</name>
<comment type="catalytic activity">
    <reaction evidence="8">
        <text>tRNA(Trp) + L-tryptophan + ATP = L-tryptophyl-tRNA(Trp) + AMP + diphosphate + H(+)</text>
        <dbReference type="Rhea" id="RHEA:24080"/>
        <dbReference type="Rhea" id="RHEA-COMP:9671"/>
        <dbReference type="Rhea" id="RHEA-COMP:9705"/>
        <dbReference type="ChEBI" id="CHEBI:15378"/>
        <dbReference type="ChEBI" id="CHEBI:30616"/>
        <dbReference type="ChEBI" id="CHEBI:33019"/>
        <dbReference type="ChEBI" id="CHEBI:57912"/>
        <dbReference type="ChEBI" id="CHEBI:78442"/>
        <dbReference type="ChEBI" id="CHEBI:78535"/>
        <dbReference type="ChEBI" id="CHEBI:456215"/>
        <dbReference type="EC" id="6.1.1.2"/>
    </reaction>
</comment>
<gene>
    <name evidence="10" type="ORF">COY32_06060</name>
</gene>
<dbReference type="EC" id="6.1.1.2" evidence="2"/>
<dbReference type="PRINTS" id="PR01039">
    <property type="entry name" value="TRNASYNTHTRP"/>
</dbReference>
<dbReference type="GO" id="GO:0006436">
    <property type="term" value="P:tryptophanyl-tRNA aminoacylation"/>
    <property type="evidence" value="ECO:0007669"/>
    <property type="project" value="InterPro"/>
</dbReference>
<evidence type="ECO:0000256" key="9">
    <source>
        <dbReference type="RuleBase" id="RU363036"/>
    </source>
</evidence>
<dbReference type="AlphaFoldDB" id="A0A2M7TFP2"/>
<dbReference type="GO" id="GO:0005524">
    <property type="term" value="F:ATP binding"/>
    <property type="evidence" value="ECO:0007669"/>
    <property type="project" value="UniProtKB-KW"/>
</dbReference>
<dbReference type="InterPro" id="IPR002306">
    <property type="entry name" value="Trp-tRNA-ligase"/>
</dbReference>
<dbReference type="PANTHER" id="PTHR43766">
    <property type="entry name" value="TRYPTOPHAN--TRNA LIGASE, MITOCHONDRIAL"/>
    <property type="match status" value="1"/>
</dbReference>
<sequence length="202" mass="22601">MLVPVGRDQESHLELQRDIVRAFNAMYGNILLPCVALFPEGESAGRLVGTDGSGKMSKSKGNAIYLSDPANVVRQKVMGMYTDPRKLAVSDTVPDTNGHPVFIYHRLFNPDQGWVEQASEDYCTGKIGDVPIKKKLIPVLNDLLDPIRAERARHEALIRKRPQYLGEIVMRGTEVAGKETKRVVNEMQEAMGIAYPNLRKKR</sequence>
<keyword evidence="4 9" id="KW-0547">Nucleotide-binding</keyword>
<dbReference type="Gene3D" id="1.10.240.10">
    <property type="entry name" value="Tyrosyl-Transfer RNA Synthetase"/>
    <property type="match status" value="1"/>
</dbReference>
<evidence type="ECO:0000256" key="2">
    <source>
        <dbReference type="ARBA" id="ARBA00013161"/>
    </source>
</evidence>
<evidence type="ECO:0000256" key="1">
    <source>
        <dbReference type="ARBA" id="ARBA00005594"/>
    </source>
</evidence>
<accession>A0A2M7TFP2</accession>
<organism evidence="10 11">
    <name type="scientific">candidate division WWE3 bacterium CG_4_10_14_0_2_um_filter_41_14</name>
    <dbReference type="NCBI Taxonomy" id="1975072"/>
    <lineage>
        <taxon>Bacteria</taxon>
        <taxon>Katanobacteria</taxon>
    </lineage>
</organism>
<protein>
    <recommendedName>
        <fullName evidence="2">tryptophan--tRNA ligase</fullName>
        <ecNumber evidence="2">6.1.1.2</ecNumber>
    </recommendedName>
</protein>
<evidence type="ECO:0000256" key="7">
    <source>
        <dbReference type="ARBA" id="ARBA00023146"/>
    </source>
</evidence>
<dbReference type="InterPro" id="IPR014729">
    <property type="entry name" value="Rossmann-like_a/b/a_fold"/>
</dbReference>
<evidence type="ECO:0000256" key="6">
    <source>
        <dbReference type="ARBA" id="ARBA00022917"/>
    </source>
</evidence>
<evidence type="ECO:0000256" key="4">
    <source>
        <dbReference type="ARBA" id="ARBA00022741"/>
    </source>
</evidence>
<evidence type="ECO:0000313" key="10">
    <source>
        <dbReference type="EMBL" id="PIZ44734.1"/>
    </source>
</evidence>
<dbReference type="SUPFAM" id="SSF52374">
    <property type="entry name" value="Nucleotidylyl transferase"/>
    <property type="match status" value="1"/>
</dbReference>
<dbReference type="FunFam" id="1.10.240.10:FF:000005">
    <property type="entry name" value="Tryptophan--tRNA ligase"/>
    <property type="match status" value="1"/>
</dbReference>